<evidence type="ECO:0000313" key="2">
    <source>
        <dbReference type="EMBL" id="NOJ45716.1"/>
    </source>
</evidence>
<evidence type="ECO:0000313" key="3">
    <source>
        <dbReference type="Proteomes" id="UP000528734"/>
    </source>
</evidence>
<organism evidence="2 3">
    <name type="scientific">Bradyrhizobium archetypum</name>
    <dbReference type="NCBI Taxonomy" id="2721160"/>
    <lineage>
        <taxon>Bacteria</taxon>
        <taxon>Pseudomonadati</taxon>
        <taxon>Pseudomonadota</taxon>
        <taxon>Alphaproteobacteria</taxon>
        <taxon>Hyphomicrobiales</taxon>
        <taxon>Nitrobacteraceae</taxon>
        <taxon>Bradyrhizobium</taxon>
    </lineage>
</organism>
<keyword evidence="3" id="KW-1185">Reference proteome</keyword>
<gene>
    <name evidence="2" type="ORF">HCN50_05505</name>
</gene>
<name>A0A7Y4H1B4_9BRAD</name>
<protein>
    <submittedName>
        <fullName evidence="2">Uncharacterized protein</fullName>
    </submittedName>
</protein>
<proteinExistence type="predicted"/>
<accession>A0A7Y4H1B4</accession>
<reference evidence="2 3" key="1">
    <citation type="submission" date="2020-03" db="EMBL/GenBank/DDBJ databases">
        <title>Bradyrhizobium diversity isolated from nodules of Muelleranthus trifoliolatus.</title>
        <authorList>
            <person name="Klepa M."/>
            <person name="Helene L."/>
            <person name="Hungria M."/>
        </authorList>
    </citation>
    <scope>NUCLEOTIDE SEQUENCE [LARGE SCALE GENOMIC DNA]</scope>
    <source>
        <strain evidence="2 3">WSM 1744</strain>
    </source>
</reference>
<dbReference type="EMBL" id="JAAVLW010000002">
    <property type="protein sequence ID" value="NOJ45716.1"/>
    <property type="molecule type" value="Genomic_DNA"/>
</dbReference>
<sequence>MVHCTDIAEGTMEQASRGNDGVRRCARNGALLENNARRKSLTASRSGGSKGCRRRATDIPPLHAIYCKRLTL</sequence>
<feature type="region of interest" description="Disordered" evidence="1">
    <location>
        <begin position="36"/>
        <end position="55"/>
    </location>
</feature>
<dbReference type="AlphaFoldDB" id="A0A7Y4H1B4"/>
<evidence type="ECO:0000256" key="1">
    <source>
        <dbReference type="SAM" id="MobiDB-lite"/>
    </source>
</evidence>
<dbReference type="Proteomes" id="UP000528734">
    <property type="component" value="Unassembled WGS sequence"/>
</dbReference>
<comment type="caution">
    <text evidence="2">The sequence shown here is derived from an EMBL/GenBank/DDBJ whole genome shotgun (WGS) entry which is preliminary data.</text>
</comment>
<feature type="region of interest" description="Disordered" evidence="1">
    <location>
        <begin position="1"/>
        <end position="20"/>
    </location>
</feature>